<reference evidence="2 3" key="1">
    <citation type="submission" date="2019-08" db="EMBL/GenBank/DDBJ databases">
        <title>Deep-cultivation of Planctomycetes and their phenomic and genomic characterization uncovers novel biology.</title>
        <authorList>
            <person name="Wiegand S."/>
            <person name="Jogler M."/>
            <person name="Boedeker C."/>
            <person name="Pinto D."/>
            <person name="Vollmers J."/>
            <person name="Rivas-Marin E."/>
            <person name="Kohn T."/>
            <person name="Peeters S.H."/>
            <person name="Heuer A."/>
            <person name="Rast P."/>
            <person name="Oberbeckmann S."/>
            <person name="Bunk B."/>
            <person name="Jeske O."/>
            <person name="Meyerdierks A."/>
            <person name="Storesund J.E."/>
            <person name="Kallscheuer N."/>
            <person name="Luecker S."/>
            <person name="Lage O.M."/>
            <person name="Pohl T."/>
            <person name="Merkel B.J."/>
            <person name="Hornburger P."/>
            <person name="Mueller R.-W."/>
            <person name="Bruemmer F."/>
            <person name="Labrenz M."/>
            <person name="Spormann A.M."/>
            <person name="Op den Camp H."/>
            <person name="Overmann J."/>
            <person name="Amann R."/>
            <person name="Jetten M.S.M."/>
            <person name="Mascher T."/>
            <person name="Medema M.H."/>
            <person name="Devos D.P."/>
            <person name="Kaster A.-K."/>
            <person name="Ovreas L."/>
            <person name="Rohde M."/>
            <person name="Galperin M.Y."/>
            <person name="Jogler C."/>
        </authorList>
    </citation>
    <scope>NUCLEOTIDE SEQUENCE [LARGE SCALE GENOMIC DNA]</scope>
    <source>
        <strain evidence="2 3">OJF2</strain>
    </source>
</reference>
<proteinExistence type="predicted"/>
<dbReference type="KEGG" id="agv:OJF2_17890"/>
<keyword evidence="1" id="KW-0472">Membrane</keyword>
<organism evidence="2 3">
    <name type="scientific">Aquisphaera giovannonii</name>
    <dbReference type="NCBI Taxonomy" id="406548"/>
    <lineage>
        <taxon>Bacteria</taxon>
        <taxon>Pseudomonadati</taxon>
        <taxon>Planctomycetota</taxon>
        <taxon>Planctomycetia</taxon>
        <taxon>Isosphaerales</taxon>
        <taxon>Isosphaeraceae</taxon>
        <taxon>Aquisphaera</taxon>
    </lineage>
</organism>
<accession>A0A5B9VYA1</accession>
<evidence type="ECO:0000313" key="3">
    <source>
        <dbReference type="Proteomes" id="UP000324233"/>
    </source>
</evidence>
<name>A0A5B9VYA1_9BACT</name>
<keyword evidence="1" id="KW-1133">Transmembrane helix</keyword>
<gene>
    <name evidence="2" type="ORF">OJF2_17890</name>
</gene>
<keyword evidence="3" id="KW-1185">Reference proteome</keyword>
<feature type="transmembrane region" description="Helical" evidence="1">
    <location>
        <begin position="12"/>
        <end position="30"/>
    </location>
</feature>
<evidence type="ECO:0000313" key="2">
    <source>
        <dbReference type="EMBL" id="QEH33288.1"/>
    </source>
</evidence>
<dbReference type="Proteomes" id="UP000324233">
    <property type="component" value="Chromosome"/>
</dbReference>
<dbReference type="AlphaFoldDB" id="A0A5B9VYA1"/>
<protein>
    <submittedName>
        <fullName evidence="2">Uncharacterized protein</fullName>
    </submittedName>
</protein>
<keyword evidence="1" id="KW-0812">Transmembrane</keyword>
<dbReference type="EMBL" id="CP042997">
    <property type="protein sequence ID" value="QEH33288.1"/>
    <property type="molecule type" value="Genomic_DNA"/>
</dbReference>
<evidence type="ECO:0000256" key="1">
    <source>
        <dbReference type="SAM" id="Phobius"/>
    </source>
</evidence>
<sequence>MRSPRLRFSIRSIMVVIAIVSFGFWAKGTLERRAYCQRRAAYWAARERSSLKSATDMEGDSSATWRAWSAVERESAARYGRLRSKYERGAACPWSMAVPDPEEYRGRIHPGVGLVPEGLEGE</sequence>